<reference evidence="8 9" key="1">
    <citation type="journal article" date="2023" name="BMC Biotechnol.">
        <title>Vitis rotundifolia cv Carlos genome sequencing.</title>
        <authorList>
            <person name="Huff M."/>
            <person name="Hulse-Kemp A."/>
            <person name="Scheffler B."/>
            <person name="Youngblood R."/>
            <person name="Simpson S."/>
            <person name="Babiker E."/>
            <person name="Staton M."/>
        </authorList>
    </citation>
    <scope>NUCLEOTIDE SEQUENCE [LARGE SCALE GENOMIC DNA]</scope>
    <source>
        <tissue evidence="8">Leaf</tissue>
    </source>
</reference>
<dbReference type="Pfam" id="PF01704">
    <property type="entry name" value="UDPGP"/>
    <property type="match status" value="1"/>
</dbReference>
<keyword evidence="4" id="KW-0548">Nucleotidyltransferase</keyword>
<dbReference type="GO" id="GO:0006048">
    <property type="term" value="P:UDP-N-acetylglucosamine biosynthetic process"/>
    <property type="evidence" value="ECO:0007669"/>
    <property type="project" value="TreeGrafter"/>
</dbReference>
<dbReference type="GO" id="GO:0003977">
    <property type="term" value="F:UDP-N-acetylglucosamine diphosphorylase activity"/>
    <property type="evidence" value="ECO:0007669"/>
    <property type="project" value="TreeGrafter"/>
</dbReference>
<dbReference type="PANTHER" id="PTHR11952">
    <property type="entry name" value="UDP- GLUCOSE PYROPHOSPHORYLASE"/>
    <property type="match status" value="1"/>
</dbReference>
<proteinExistence type="inferred from homology"/>
<evidence type="ECO:0000256" key="3">
    <source>
        <dbReference type="ARBA" id="ARBA00022679"/>
    </source>
</evidence>
<evidence type="ECO:0000256" key="2">
    <source>
        <dbReference type="ARBA" id="ARBA00001946"/>
    </source>
</evidence>
<name>A0AA38YN38_VITRO</name>
<dbReference type="InterPro" id="IPR039741">
    <property type="entry name" value="UDP-sugar_pyrophosphorylase"/>
</dbReference>
<organism evidence="8 9">
    <name type="scientific">Vitis rotundifolia</name>
    <name type="common">Muscadine grape</name>
    <dbReference type="NCBI Taxonomy" id="103349"/>
    <lineage>
        <taxon>Eukaryota</taxon>
        <taxon>Viridiplantae</taxon>
        <taxon>Streptophyta</taxon>
        <taxon>Embryophyta</taxon>
        <taxon>Tracheophyta</taxon>
        <taxon>Spermatophyta</taxon>
        <taxon>Magnoliopsida</taxon>
        <taxon>eudicotyledons</taxon>
        <taxon>Gunneridae</taxon>
        <taxon>Pentapetalae</taxon>
        <taxon>rosids</taxon>
        <taxon>Vitales</taxon>
        <taxon>Vitaceae</taxon>
        <taxon>Viteae</taxon>
        <taxon>Vitis</taxon>
    </lineage>
</organism>
<dbReference type="PANTHER" id="PTHR11952:SF9">
    <property type="entry name" value="UDP-SUGAR PYROPHOSPHORYLASE"/>
    <property type="match status" value="1"/>
</dbReference>
<sequence>MASVVGSTTEKLSKLDINGELFFSVPNLHKNLTILSPDQIELARMLVEAGQSHLFQSWAEPGVEDEEKRGFFEQVARLNASYPGGLTSYIKTARELLADSKAGKNPFDGFTPSVPTGEVLTYGDDNFINFEEIGIREARNAAFVLVAGGLGERLGYNGIKLALPSETTMGTCFLQNYIDSILALQDASCRLVQGGCQNQIPLVIMTSDDTHARTIELLESNAYFGMKSSQVKLLKQEKVACLDDNDARLAVDPKSKYRIQTKPHGHGDVHSLLYSSGLLKIWYDAGLRWVLFFQDTNGLLFKAIPAALGVSSSKLYDVNSLAVPRKAKEAIGGITKLTHADGRTMVINVEYNQLDPLLRATGHPDGDVNCETGYSPFPGNINQVILWQNLSVDLFIFVKIHIETNCLTLFYQLSQTSAHIFLNYYFFTLFLSLSRKQSSNMDLLFMLLVLHEPTSWVALGDSLCKGNINLNDFRPFCIIDNFIITTNEKDLVGSNMVQVEGHAKHMDIDLIFLI</sequence>
<evidence type="ECO:0000313" key="8">
    <source>
        <dbReference type="EMBL" id="KAJ9673518.1"/>
    </source>
</evidence>
<comment type="cofactor">
    <cofactor evidence="2">
        <name>Mg(2+)</name>
        <dbReference type="ChEBI" id="CHEBI:18420"/>
    </cofactor>
</comment>
<keyword evidence="3" id="KW-0808">Transferase</keyword>
<comment type="catalytic activity">
    <reaction evidence="7">
        <text>a monosaccharide 1-phosphate + UTP + H(+) = a UDP-monosaccharide + diphosphate</text>
        <dbReference type="Rhea" id="RHEA:13205"/>
        <dbReference type="ChEBI" id="CHEBI:15378"/>
        <dbReference type="ChEBI" id="CHEBI:33019"/>
        <dbReference type="ChEBI" id="CHEBI:46398"/>
        <dbReference type="ChEBI" id="CHEBI:140358"/>
        <dbReference type="ChEBI" id="CHEBI:140359"/>
        <dbReference type="EC" id="2.7.7.64"/>
    </reaction>
</comment>
<evidence type="ECO:0000256" key="1">
    <source>
        <dbReference type="ARBA" id="ARBA00001936"/>
    </source>
</evidence>
<evidence type="ECO:0000256" key="5">
    <source>
        <dbReference type="ARBA" id="ARBA00038047"/>
    </source>
</evidence>
<dbReference type="InterPro" id="IPR029044">
    <property type="entry name" value="Nucleotide-diphossugar_trans"/>
</dbReference>
<evidence type="ECO:0000256" key="4">
    <source>
        <dbReference type="ARBA" id="ARBA00022695"/>
    </source>
</evidence>
<dbReference type="AlphaFoldDB" id="A0AA38YN38"/>
<evidence type="ECO:0000256" key="7">
    <source>
        <dbReference type="ARBA" id="ARBA00048259"/>
    </source>
</evidence>
<keyword evidence="9" id="KW-1185">Reference proteome</keyword>
<dbReference type="EMBL" id="JARBHA010000018">
    <property type="protein sequence ID" value="KAJ9673518.1"/>
    <property type="molecule type" value="Genomic_DNA"/>
</dbReference>
<comment type="caution">
    <text evidence="8">The sequence shown here is derived from an EMBL/GenBank/DDBJ whole genome shotgun (WGS) entry which is preliminary data.</text>
</comment>
<dbReference type="FunFam" id="3.90.550.10:FF:000091">
    <property type="entry name" value="UDP-sugar pyrophosphorylase"/>
    <property type="match status" value="1"/>
</dbReference>
<dbReference type="EC" id="2.7.7.64" evidence="6"/>
<dbReference type="SUPFAM" id="SSF53448">
    <property type="entry name" value="Nucleotide-diphospho-sugar transferases"/>
    <property type="match status" value="1"/>
</dbReference>
<dbReference type="Proteomes" id="UP001168098">
    <property type="component" value="Unassembled WGS sequence"/>
</dbReference>
<protein>
    <recommendedName>
        <fullName evidence="6">UTP-monosaccharide-1-phosphate uridylyltransferase</fullName>
        <ecNumber evidence="6">2.7.7.64</ecNumber>
    </recommendedName>
</protein>
<evidence type="ECO:0000313" key="9">
    <source>
        <dbReference type="Proteomes" id="UP001168098"/>
    </source>
</evidence>
<comment type="similarity">
    <text evidence="5">Belongs to the USP family.</text>
</comment>
<gene>
    <name evidence="8" type="ORF">PVL29_023218</name>
</gene>
<dbReference type="InterPro" id="IPR002618">
    <property type="entry name" value="UDPGP_fam"/>
</dbReference>
<evidence type="ECO:0000256" key="6">
    <source>
        <dbReference type="ARBA" id="ARBA00039080"/>
    </source>
</evidence>
<accession>A0AA38YN38</accession>
<dbReference type="Gene3D" id="3.90.550.10">
    <property type="entry name" value="Spore Coat Polysaccharide Biosynthesis Protein SpsA, Chain A"/>
    <property type="match status" value="1"/>
</dbReference>
<dbReference type="GO" id="GO:0051748">
    <property type="term" value="F:UTP-monosaccharide-1-phosphate uridylyltransferase activity"/>
    <property type="evidence" value="ECO:0007669"/>
    <property type="project" value="UniProtKB-EC"/>
</dbReference>
<comment type="cofactor">
    <cofactor evidence="1">
        <name>Mn(2+)</name>
        <dbReference type="ChEBI" id="CHEBI:29035"/>
    </cofactor>
</comment>